<evidence type="ECO:0000259" key="3">
    <source>
        <dbReference type="Pfam" id="PF00483"/>
    </source>
</evidence>
<dbReference type="AlphaFoldDB" id="A0A1V5SEX4"/>
<evidence type="ECO:0000256" key="1">
    <source>
        <dbReference type="ARBA" id="ARBA00022679"/>
    </source>
</evidence>
<feature type="domain" description="Nucleotidyl transferase" evidence="3">
    <location>
        <begin position="10"/>
        <end position="174"/>
    </location>
</feature>
<dbReference type="InterPro" id="IPR005835">
    <property type="entry name" value="NTP_transferase_dom"/>
</dbReference>
<evidence type="ECO:0000313" key="4">
    <source>
        <dbReference type="EMBL" id="OQA52864.1"/>
    </source>
</evidence>
<dbReference type="PANTHER" id="PTHR43584:SF8">
    <property type="entry name" value="N-ACETYLMURAMATE ALPHA-1-PHOSPHATE URIDYLYLTRANSFERASE"/>
    <property type="match status" value="1"/>
</dbReference>
<dbReference type="SUPFAM" id="SSF53448">
    <property type="entry name" value="Nucleotide-diphospho-sugar transferases"/>
    <property type="match status" value="1"/>
</dbReference>
<dbReference type="InterPro" id="IPR029044">
    <property type="entry name" value="Nucleotide-diphossugar_trans"/>
</dbReference>
<organism evidence="4">
    <name type="scientific">candidate division WS2 bacterium ADurb.Bin280</name>
    <dbReference type="NCBI Taxonomy" id="1852829"/>
    <lineage>
        <taxon>Bacteria</taxon>
        <taxon>candidate division WS2</taxon>
    </lineage>
</organism>
<dbReference type="EMBL" id="MWBO01000019">
    <property type="protein sequence ID" value="OQA52864.1"/>
    <property type="molecule type" value="Genomic_DNA"/>
</dbReference>
<comment type="caution">
    <text evidence="4">The sequence shown here is derived from an EMBL/GenBank/DDBJ whole genome shotgun (WGS) entry which is preliminary data.</text>
</comment>
<dbReference type="Pfam" id="PF00483">
    <property type="entry name" value="NTP_transferase"/>
    <property type="match status" value="1"/>
</dbReference>
<reference evidence="4" key="1">
    <citation type="submission" date="2017-02" db="EMBL/GenBank/DDBJ databases">
        <title>Delving into the versatile metabolic prowess of the omnipresent phylum Bacteroidetes.</title>
        <authorList>
            <person name="Nobu M.K."/>
            <person name="Mei R."/>
            <person name="Narihiro T."/>
            <person name="Kuroda K."/>
            <person name="Liu W.-T."/>
        </authorList>
    </citation>
    <scope>NUCLEOTIDE SEQUENCE</scope>
    <source>
        <strain evidence="4">ADurb.Bin280</strain>
    </source>
</reference>
<dbReference type="CDD" id="cd04183">
    <property type="entry name" value="GT2_BcE_like"/>
    <property type="match status" value="1"/>
</dbReference>
<dbReference type="PANTHER" id="PTHR43584">
    <property type="entry name" value="NUCLEOTIDYL TRANSFERASE"/>
    <property type="match status" value="1"/>
</dbReference>
<accession>A0A1V5SEX4</accession>
<dbReference type="GO" id="GO:0016779">
    <property type="term" value="F:nucleotidyltransferase activity"/>
    <property type="evidence" value="ECO:0007669"/>
    <property type="project" value="UniProtKB-KW"/>
</dbReference>
<dbReference type="Gene3D" id="3.90.550.10">
    <property type="entry name" value="Spore Coat Polysaccharide Biosynthesis Protein SpsA, Chain A"/>
    <property type="match status" value="1"/>
</dbReference>
<evidence type="ECO:0000256" key="2">
    <source>
        <dbReference type="ARBA" id="ARBA00022695"/>
    </source>
</evidence>
<sequence length="239" mass="27480">MLINILMPIGGRGQRFVDAGFKNPKPLIELNGKPIVEWSAQSLKSSKLDCRFIFIYNRKYTDSFKIVLNRIDPEHICVDDEIEKGMATACIQARKYIEDENPVVVAACDQFVKWNFDEFVDFALKYDGACPVFRSKKDAYSYAKIDDDFNVLQSAEKNVISDWANLGIYFFRRGSDFVEATENMINKKVVTNGEFYIAPIYNQYAINKKIKAYPLKQEDVFILGTPEELSEAEERMKNG</sequence>
<keyword evidence="2" id="KW-0548">Nucleotidyltransferase</keyword>
<dbReference type="InterPro" id="IPR016873">
    <property type="entry name" value="Caps_polysacc_synth_BcbE_prd"/>
</dbReference>
<dbReference type="InterPro" id="IPR050065">
    <property type="entry name" value="GlmU-like"/>
</dbReference>
<keyword evidence="1 4" id="KW-0808">Transferase</keyword>
<gene>
    <name evidence="4" type="ORF">BWY43_00313</name>
</gene>
<name>A0A1V5SEX4_9BACT</name>
<proteinExistence type="predicted"/>
<dbReference type="PIRSF" id="PIRSF028162">
    <property type="entry name" value="BcbE_prd"/>
    <property type="match status" value="1"/>
</dbReference>
<protein>
    <submittedName>
        <fullName evidence="4">Nucleotidyl transferase</fullName>
    </submittedName>
</protein>
<dbReference type="Proteomes" id="UP000485367">
    <property type="component" value="Unassembled WGS sequence"/>
</dbReference>